<dbReference type="InterPro" id="IPR000612">
    <property type="entry name" value="PMP3"/>
</dbReference>
<dbReference type="Proteomes" id="UP001150538">
    <property type="component" value="Unassembled WGS sequence"/>
</dbReference>
<keyword evidence="8" id="KW-1185">Reference proteome</keyword>
<comment type="subcellular location">
    <subcellularLocation>
        <location evidence="1">Membrane</location>
    </subcellularLocation>
</comment>
<organism evidence="7 8">
    <name type="scientific">Mycoemilia scoparia</name>
    <dbReference type="NCBI Taxonomy" id="417184"/>
    <lineage>
        <taxon>Eukaryota</taxon>
        <taxon>Fungi</taxon>
        <taxon>Fungi incertae sedis</taxon>
        <taxon>Zoopagomycota</taxon>
        <taxon>Kickxellomycotina</taxon>
        <taxon>Kickxellomycetes</taxon>
        <taxon>Kickxellales</taxon>
        <taxon>Kickxellaceae</taxon>
        <taxon>Mycoemilia</taxon>
    </lineage>
</organism>
<evidence type="ECO:0000313" key="8">
    <source>
        <dbReference type="Proteomes" id="UP001150538"/>
    </source>
</evidence>
<comment type="caution">
    <text evidence="7">The sequence shown here is derived from an EMBL/GenBank/DDBJ whole genome shotgun (WGS) entry which is preliminary data.</text>
</comment>
<keyword evidence="3 6" id="KW-0812">Transmembrane</keyword>
<keyword evidence="5 6" id="KW-0472">Membrane</keyword>
<dbReference type="GO" id="GO:0016020">
    <property type="term" value="C:membrane"/>
    <property type="evidence" value="ECO:0007669"/>
    <property type="project" value="UniProtKB-SubCell"/>
</dbReference>
<gene>
    <name evidence="7" type="ORF">H4219_000366</name>
</gene>
<evidence type="ECO:0000256" key="4">
    <source>
        <dbReference type="ARBA" id="ARBA00022989"/>
    </source>
</evidence>
<dbReference type="EMBL" id="JANBPU010000002">
    <property type="protein sequence ID" value="KAJ1922019.1"/>
    <property type="molecule type" value="Genomic_DNA"/>
</dbReference>
<evidence type="ECO:0000256" key="1">
    <source>
        <dbReference type="ARBA" id="ARBA00004370"/>
    </source>
</evidence>
<dbReference type="AlphaFoldDB" id="A0A9W8A3E3"/>
<dbReference type="PANTHER" id="PTHR21659:SF42">
    <property type="entry name" value="UPF0057 MEMBRANE PROTEIN ZK632.10-RELATED"/>
    <property type="match status" value="1"/>
</dbReference>
<feature type="transmembrane region" description="Helical" evidence="6">
    <location>
        <begin position="34"/>
        <end position="57"/>
    </location>
</feature>
<evidence type="ECO:0000256" key="5">
    <source>
        <dbReference type="ARBA" id="ARBA00023136"/>
    </source>
</evidence>
<name>A0A9W8A3E3_9FUNG</name>
<comment type="similarity">
    <text evidence="2">Belongs to the UPF0057 (PMP3) family.</text>
</comment>
<evidence type="ECO:0000313" key="7">
    <source>
        <dbReference type="EMBL" id="KAJ1922019.1"/>
    </source>
</evidence>
<dbReference type="Pfam" id="PF01679">
    <property type="entry name" value="Pmp3"/>
    <property type="match status" value="1"/>
</dbReference>
<evidence type="ECO:0000256" key="6">
    <source>
        <dbReference type="SAM" id="Phobius"/>
    </source>
</evidence>
<keyword evidence="4 6" id="KW-1133">Transmembrane helix</keyword>
<evidence type="ECO:0000256" key="3">
    <source>
        <dbReference type="ARBA" id="ARBA00022692"/>
    </source>
</evidence>
<proteinExistence type="inferred from homology"/>
<sequence>MSKKLSRSDLKILGVSAILPPLGVLLKHGKMEYFWKSIPLTALGVVPGIAYAWYVVLKYPGINFREQLKGEDVDIWSTTDKNDHVIYLVNDTNSSMTTINIPEYPRSTLDIKCSKEFFDELPSPPASPTTATSSTFNFSGLTLPELVTSKPLSEDIVF</sequence>
<dbReference type="PANTHER" id="PTHR21659">
    <property type="entry name" value="HYDROPHOBIC PROTEIN RCI2 LOW TEMPERATURE AND SALT RESPONSIVE PROTEIN LTI6 -RELATED"/>
    <property type="match status" value="1"/>
</dbReference>
<dbReference type="OrthoDB" id="2802411at2759"/>
<accession>A0A9W8A3E3</accession>
<protein>
    <submittedName>
        <fullName evidence="7">Uncharacterized protein</fullName>
    </submittedName>
</protein>
<reference evidence="7" key="1">
    <citation type="submission" date="2022-07" db="EMBL/GenBank/DDBJ databases">
        <title>Phylogenomic reconstructions and comparative analyses of Kickxellomycotina fungi.</title>
        <authorList>
            <person name="Reynolds N.K."/>
            <person name="Stajich J.E."/>
            <person name="Barry K."/>
            <person name="Grigoriev I.V."/>
            <person name="Crous P."/>
            <person name="Smith M.E."/>
        </authorList>
    </citation>
    <scope>NUCLEOTIDE SEQUENCE</scope>
    <source>
        <strain evidence="7">NBRC 100468</strain>
    </source>
</reference>
<evidence type="ECO:0000256" key="2">
    <source>
        <dbReference type="ARBA" id="ARBA00009530"/>
    </source>
</evidence>